<sequence length="197" mass="21209">MKDFKKLRLGVALCGSFCTFSKAVDLIKTLVGYGIDITPIMSFNAYETSTRFGKATDFIAEIEALTGHTMLHTLKDVEPLGPKNLIDALLIAPCTGNTLAKLSLAITDTPVLLAAKSLLRNGKPIIIALATNDGLGINLKNIGTLMAAQNIYFVPLGQDDFVHKPCSLVADLNKVPETLSLALEHQQLQPVLITYSV</sequence>
<keyword evidence="2" id="KW-1185">Reference proteome</keyword>
<accession>A0AC61DBL5</accession>
<gene>
    <name evidence="1" type="ORF">CS063_08890</name>
</gene>
<reference evidence="1" key="1">
    <citation type="submission" date="2017-10" db="EMBL/GenBank/DDBJ databases">
        <title>Genome sequence of cellulolytic Lachnospiraceae bacterium XHS1971 isolated from hotspring sediment.</title>
        <authorList>
            <person name="Vasudevan G."/>
            <person name="Joshi A.J."/>
            <person name="Hivarkar S."/>
            <person name="Lanjekar V.B."/>
            <person name="Dhakephalkar P.K."/>
            <person name="Dagar S."/>
        </authorList>
    </citation>
    <scope>NUCLEOTIDE SEQUENCE</scope>
    <source>
        <strain evidence="1">XHS1971</strain>
    </source>
</reference>
<evidence type="ECO:0000313" key="2">
    <source>
        <dbReference type="Proteomes" id="UP000224460"/>
    </source>
</evidence>
<evidence type="ECO:0000313" key="1">
    <source>
        <dbReference type="EMBL" id="PHV70639.1"/>
    </source>
</evidence>
<dbReference type="Proteomes" id="UP000224460">
    <property type="component" value="Unassembled WGS sequence"/>
</dbReference>
<name>A0AC61DBL5_9FIRM</name>
<proteinExistence type="predicted"/>
<dbReference type="EMBL" id="PEDL01000008">
    <property type="protein sequence ID" value="PHV70639.1"/>
    <property type="molecule type" value="Genomic_DNA"/>
</dbReference>
<comment type="caution">
    <text evidence="1">The sequence shown here is derived from an EMBL/GenBank/DDBJ whole genome shotgun (WGS) entry which is preliminary data.</text>
</comment>
<organism evidence="1 2">
    <name type="scientific">Sporanaerobium hydrogeniformans</name>
    <dbReference type="NCBI Taxonomy" id="3072179"/>
    <lineage>
        <taxon>Bacteria</taxon>
        <taxon>Bacillati</taxon>
        <taxon>Bacillota</taxon>
        <taxon>Clostridia</taxon>
        <taxon>Lachnospirales</taxon>
        <taxon>Lachnospiraceae</taxon>
        <taxon>Sporanaerobium</taxon>
    </lineage>
</organism>
<protein>
    <submittedName>
        <fullName evidence="1">Dipicolinate synthase subunit B</fullName>
    </submittedName>
</protein>